<proteinExistence type="predicted"/>
<dbReference type="EMBL" id="JACSPU010000004">
    <property type="protein sequence ID" value="MBD8015576.1"/>
    <property type="molecule type" value="Genomic_DNA"/>
</dbReference>
<reference evidence="2 3" key="1">
    <citation type="submission" date="2020-08" db="EMBL/GenBank/DDBJ databases">
        <title>A Genomic Blueprint of the Chicken Gut Microbiome.</title>
        <authorList>
            <person name="Gilroy R."/>
            <person name="Ravi A."/>
            <person name="Getino M."/>
            <person name="Pursley I."/>
            <person name="Horton D.L."/>
            <person name="Alikhan N.-F."/>
            <person name="Baker D."/>
            <person name="Gharbi K."/>
            <person name="Hall N."/>
            <person name="Watson M."/>
            <person name="Adriaenssens E.M."/>
            <person name="Foster-Nyarko E."/>
            <person name="Jarju S."/>
            <person name="Secka A."/>
            <person name="Antonio M."/>
            <person name="Oren A."/>
            <person name="Chaudhuri R."/>
            <person name="La Ragione R.M."/>
            <person name="Hildebrand F."/>
            <person name="Pallen M.J."/>
        </authorList>
    </citation>
    <scope>NUCLEOTIDE SEQUENCE [LARGE SCALE GENOMIC DNA]</scope>
    <source>
        <strain evidence="2 3">Sa1BUA13</strain>
    </source>
</reference>
<evidence type="ECO:0000256" key="1">
    <source>
        <dbReference type="SAM" id="MobiDB-lite"/>
    </source>
</evidence>
<dbReference type="PROSITE" id="PS51257">
    <property type="entry name" value="PROKAR_LIPOPROTEIN"/>
    <property type="match status" value="1"/>
</dbReference>
<feature type="compositionally biased region" description="Acidic residues" evidence="1">
    <location>
        <begin position="47"/>
        <end position="56"/>
    </location>
</feature>
<name>A0ABR8WFW0_9BACL</name>
<organism evidence="2 3">
    <name type="scientific">Planococcus wigleyi</name>
    <dbReference type="NCBI Taxonomy" id="2762216"/>
    <lineage>
        <taxon>Bacteria</taxon>
        <taxon>Bacillati</taxon>
        <taxon>Bacillota</taxon>
        <taxon>Bacilli</taxon>
        <taxon>Bacillales</taxon>
        <taxon>Caryophanaceae</taxon>
        <taxon>Planococcus</taxon>
    </lineage>
</organism>
<feature type="region of interest" description="Disordered" evidence="1">
    <location>
        <begin position="18"/>
        <end position="63"/>
    </location>
</feature>
<evidence type="ECO:0000313" key="3">
    <source>
        <dbReference type="Proteomes" id="UP000658980"/>
    </source>
</evidence>
<accession>A0ABR8WFW0</accession>
<protein>
    <submittedName>
        <fullName evidence="2">Uncharacterized protein</fullName>
    </submittedName>
</protein>
<gene>
    <name evidence="2" type="ORF">H9630_12180</name>
</gene>
<evidence type="ECO:0000313" key="2">
    <source>
        <dbReference type="EMBL" id="MBD8015576.1"/>
    </source>
</evidence>
<dbReference type="RefSeq" id="WP_191715760.1">
    <property type="nucleotide sequence ID" value="NZ_JACSPU010000004.1"/>
</dbReference>
<keyword evidence="3" id="KW-1185">Reference proteome</keyword>
<dbReference type="Proteomes" id="UP000658980">
    <property type="component" value="Unassembled WGS sequence"/>
</dbReference>
<comment type="caution">
    <text evidence="2">The sequence shown here is derived from an EMBL/GenBank/DDBJ whole genome shotgun (WGS) entry which is preliminary data.</text>
</comment>
<sequence length="217" mass="24383">MKKHGMMLGVSAVLLLSGCGSTEEPETESPQSEVRETQTSSEKVTAADDESEDEVTLESPYKEIKQHFDQWELPEGGEEGEFVNSITYENGYTFDKDTKAMMARSWGENGEEPEATEEQEVGIIMGHLLDAAEIPSPENRTKGNASGQTEPIVQKLQEVKELNDFEPLEEWILKTEEIYKGYDDLEDEERAVVYTKGYEELQKMADLISKDGKEQGS</sequence>